<protein>
    <submittedName>
        <fullName evidence="1">Uncharacterized protein</fullName>
    </submittedName>
</protein>
<name>A0ACC0JS23_CHOFU</name>
<evidence type="ECO:0000313" key="1">
    <source>
        <dbReference type="EMBL" id="KAI8426981.1"/>
    </source>
</evidence>
<sequence>MSDLQSLFKKHCVVPDVINTPPSELAHVQYSSSLHNVDPGKELTPTQVKDKPVVKWAAKENVYYVLAMVDPDAPSREKPKFREWHHWLVGNIQGGDLNKSEVLSDYIGSGPPKGTGLHRYVFLVYKQPEKCDFSKVPNGLLEQRGSTFNRMSIQNLNTFDPFADAIKSSEDDVQDGLVHVRIQQRNGRKTLTTVQGLSSEYDLKKIVRACKKEFACNGTVVEHPEYGEVLQLQGDQRENICQWLTKSGLVKPEQLKVHGF</sequence>
<organism evidence="1 2">
    <name type="scientific">Choristoneura fumiferana</name>
    <name type="common">Spruce budworm moth</name>
    <name type="synonym">Archips fumiferana</name>
    <dbReference type="NCBI Taxonomy" id="7141"/>
    <lineage>
        <taxon>Eukaryota</taxon>
        <taxon>Metazoa</taxon>
        <taxon>Ecdysozoa</taxon>
        <taxon>Arthropoda</taxon>
        <taxon>Hexapoda</taxon>
        <taxon>Insecta</taxon>
        <taxon>Pterygota</taxon>
        <taxon>Neoptera</taxon>
        <taxon>Endopterygota</taxon>
        <taxon>Lepidoptera</taxon>
        <taxon>Glossata</taxon>
        <taxon>Ditrysia</taxon>
        <taxon>Tortricoidea</taxon>
        <taxon>Tortricidae</taxon>
        <taxon>Tortricinae</taxon>
        <taxon>Choristoneura</taxon>
    </lineage>
</organism>
<keyword evidence="2" id="KW-1185">Reference proteome</keyword>
<gene>
    <name evidence="1" type="ORF">MSG28_014636</name>
</gene>
<reference evidence="1 2" key="1">
    <citation type="journal article" date="2022" name="Genome Biol. Evol.">
        <title>The Spruce Budworm Genome: Reconstructing the Evolutionary History of Antifreeze Proteins.</title>
        <authorList>
            <person name="Beliveau C."/>
            <person name="Gagne P."/>
            <person name="Picq S."/>
            <person name="Vernygora O."/>
            <person name="Keeling C.I."/>
            <person name="Pinkney K."/>
            <person name="Doucet D."/>
            <person name="Wen F."/>
            <person name="Johnston J.S."/>
            <person name="Maaroufi H."/>
            <person name="Boyle B."/>
            <person name="Laroche J."/>
            <person name="Dewar K."/>
            <person name="Juretic N."/>
            <person name="Blackburn G."/>
            <person name="Nisole A."/>
            <person name="Brunet B."/>
            <person name="Brandao M."/>
            <person name="Lumley L."/>
            <person name="Duan J."/>
            <person name="Quan G."/>
            <person name="Lucarotti C.J."/>
            <person name="Roe A.D."/>
            <person name="Sperling F.A.H."/>
            <person name="Levesque R.C."/>
            <person name="Cusson M."/>
        </authorList>
    </citation>
    <scope>NUCLEOTIDE SEQUENCE [LARGE SCALE GENOMIC DNA]</scope>
    <source>
        <strain evidence="1">Glfc:IPQL:Cfum</strain>
    </source>
</reference>
<evidence type="ECO:0000313" key="2">
    <source>
        <dbReference type="Proteomes" id="UP001064048"/>
    </source>
</evidence>
<proteinExistence type="predicted"/>
<accession>A0ACC0JS23</accession>
<dbReference type="EMBL" id="CM046126">
    <property type="protein sequence ID" value="KAI8426981.1"/>
    <property type="molecule type" value="Genomic_DNA"/>
</dbReference>
<dbReference type="Proteomes" id="UP001064048">
    <property type="component" value="Chromosome 26"/>
</dbReference>
<comment type="caution">
    <text evidence="1">The sequence shown here is derived from an EMBL/GenBank/DDBJ whole genome shotgun (WGS) entry which is preliminary data.</text>
</comment>